<dbReference type="PANTHER" id="PTHR39161:SF1">
    <property type="entry name" value="ADAPTER PROTEIN MECA 1"/>
    <property type="match status" value="1"/>
</dbReference>
<organism evidence="4 5">
    <name type="scientific">Weissella halotolerans DSM 20190</name>
    <dbReference type="NCBI Taxonomy" id="1123500"/>
    <lineage>
        <taxon>Bacteria</taxon>
        <taxon>Bacillati</taxon>
        <taxon>Bacillota</taxon>
        <taxon>Bacilli</taxon>
        <taxon>Lactobacillales</taxon>
        <taxon>Lactobacillaceae</taxon>
        <taxon>Weissella</taxon>
    </lineage>
</organism>
<dbReference type="PIRSF" id="PIRSF029008">
    <property type="entry name" value="MecA"/>
    <property type="match status" value="1"/>
</dbReference>
<dbReference type="eggNOG" id="COG4862">
    <property type="taxonomic scope" value="Bacteria"/>
</dbReference>
<comment type="subunit">
    <text evidence="2">Homodimer.</text>
</comment>
<comment type="domain">
    <text evidence="2">The N-terminal domain probably binds unfolded/aggregated proteins; the C-terminal domain interacts with ClpC.</text>
</comment>
<dbReference type="PATRIC" id="fig|1123500.6.peg.959"/>
<evidence type="ECO:0000256" key="1">
    <source>
        <dbReference type="ARBA" id="ARBA00005397"/>
    </source>
</evidence>
<keyword evidence="5" id="KW-1185">Reference proteome</keyword>
<dbReference type="EMBL" id="JQAX01000003">
    <property type="protein sequence ID" value="KRN31698.1"/>
    <property type="molecule type" value="Genomic_DNA"/>
</dbReference>
<sequence length="252" mass="28440">MEFERINEDTIRVVVTNDDLADHGISVVDLLGNQEEIERFFYSILEEADVDHEFINNDAVTFQVLPSKNGLELFISKNLADKGQMDTMLNAMLGQRDANVTNDDVSDELLDQLLDYDQPQQGSTSTSTFAKDSQVPKEVTQQNQQNEPTIDVQPKGQEKRQLLVKFKDFENVLQLANTLTSDIGETALIRYQAAYYLVINFDAILLTEQVQNITAIAREYGDVSVLSSDLLREHGQVIFNTGALAALRHYFD</sequence>
<dbReference type="AlphaFoldDB" id="A0A0R2FTH2"/>
<evidence type="ECO:0000313" key="4">
    <source>
        <dbReference type="EMBL" id="KRN31698.1"/>
    </source>
</evidence>
<feature type="region of interest" description="Disordered" evidence="3">
    <location>
        <begin position="118"/>
        <end position="147"/>
    </location>
</feature>
<feature type="compositionally biased region" description="Polar residues" evidence="3">
    <location>
        <begin position="122"/>
        <end position="131"/>
    </location>
</feature>
<dbReference type="FunCoup" id="A0A0R2FTH2">
    <property type="interactions" value="18"/>
</dbReference>
<dbReference type="OrthoDB" id="2360201at2"/>
<dbReference type="Proteomes" id="UP000051296">
    <property type="component" value="Unassembled WGS sequence"/>
</dbReference>
<evidence type="ECO:0000256" key="3">
    <source>
        <dbReference type="SAM" id="MobiDB-lite"/>
    </source>
</evidence>
<reference evidence="4 5" key="1">
    <citation type="journal article" date="2015" name="Genome Announc.">
        <title>Expanding the biotechnology potential of lactobacilli through comparative genomics of 213 strains and associated genera.</title>
        <authorList>
            <person name="Sun Z."/>
            <person name="Harris H.M."/>
            <person name="McCann A."/>
            <person name="Guo C."/>
            <person name="Argimon S."/>
            <person name="Zhang W."/>
            <person name="Yang X."/>
            <person name="Jeffery I.B."/>
            <person name="Cooney J.C."/>
            <person name="Kagawa T.F."/>
            <person name="Liu W."/>
            <person name="Song Y."/>
            <person name="Salvetti E."/>
            <person name="Wrobel A."/>
            <person name="Rasinkangas P."/>
            <person name="Parkhill J."/>
            <person name="Rea M.C."/>
            <person name="O'Sullivan O."/>
            <person name="Ritari J."/>
            <person name="Douillard F.P."/>
            <person name="Paul Ross R."/>
            <person name="Yang R."/>
            <person name="Briner A.E."/>
            <person name="Felis G.E."/>
            <person name="de Vos W.M."/>
            <person name="Barrangou R."/>
            <person name="Klaenhammer T.R."/>
            <person name="Caufield P.W."/>
            <person name="Cui Y."/>
            <person name="Zhang H."/>
            <person name="O'Toole P.W."/>
        </authorList>
    </citation>
    <scope>NUCLEOTIDE SEQUENCE [LARGE SCALE GENOMIC DNA]</scope>
    <source>
        <strain evidence="4 5">DSM 20190</strain>
    </source>
</reference>
<gene>
    <name evidence="2" type="primary">mecA</name>
    <name evidence="4" type="ORF">IV68_GL000953</name>
</gene>
<accession>A0A0R2FTH2</accession>
<dbReference type="InParanoid" id="A0A0R2FTH2"/>
<proteinExistence type="inferred from homology"/>
<dbReference type="InterPro" id="IPR038471">
    <property type="entry name" value="MecA_C_sf"/>
</dbReference>
<dbReference type="HAMAP" id="MF_01124">
    <property type="entry name" value="MecA"/>
    <property type="match status" value="1"/>
</dbReference>
<protein>
    <recommendedName>
        <fullName evidence="2">Adapter protein MecA</fullName>
    </recommendedName>
</protein>
<name>A0A0R2FTH2_9LACO</name>
<dbReference type="PANTHER" id="PTHR39161">
    <property type="entry name" value="ADAPTER PROTEIN MECA"/>
    <property type="match status" value="1"/>
</dbReference>
<dbReference type="RefSeq" id="WP_022791795.1">
    <property type="nucleotide sequence ID" value="NZ_ATUU01000003.1"/>
</dbReference>
<dbReference type="Gene3D" id="3.30.70.1950">
    <property type="match status" value="1"/>
</dbReference>
<dbReference type="Pfam" id="PF05389">
    <property type="entry name" value="MecA"/>
    <property type="match status" value="1"/>
</dbReference>
<comment type="function">
    <text evidence="2">Enables the recognition and targeting of unfolded and aggregated proteins to the ClpC protease or to other proteins involved in proteolysis.</text>
</comment>
<dbReference type="InterPro" id="IPR008681">
    <property type="entry name" value="Neg-reg_MecA"/>
</dbReference>
<comment type="similarity">
    <text evidence="1 2">Belongs to the MecA family.</text>
</comment>
<comment type="caution">
    <text evidence="4">The sequence shown here is derived from an EMBL/GenBank/DDBJ whole genome shotgun (WGS) entry which is preliminary data.</text>
</comment>
<evidence type="ECO:0000313" key="5">
    <source>
        <dbReference type="Proteomes" id="UP000051296"/>
    </source>
</evidence>
<evidence type="ECO:0000256" key="2">
    <source>
        <dbReference type="HAMAP-Rule" id="MF_01124"/>
    </source>
</evidence>
<dbReference type="STRING" id="1123500.GCA_000420365_01044"/>
<dbReference type="GO" id="GO:0030674">
    <property type="term" value="F:protein-macromolecule adaptor activity"/>
    <property type="evidence" value="ECO:0007669"/>
    <property type="project" value="UniProtKB-UniRule"/>
</dbReference>